<proteinExistence type="predicted"/>
<reference evidence="3 4" key="1">
    <citation type="submission" date="2019-03" db="EMBL/GenBank/DDBJ databases">
        <title>Comparative genomic analyses of the sweetpotato soil rot pathogen, Streptomyces ipomoeae.</title>
        <authorList>
            <person name="Ruschel Soares N."/>
            <person name="Badger J.H."/>
            <person name="Huguet-Tapia J.C."/>
            <person name="Clark C.A."/>
            <person name="Pettis G.S."/>
        </authorList>
    </citation>
    <scope>NUCLEOTIDE SEQUENCE [LARGE SCALE GENOMIC DNA]</scope>
    <source>
        <strain evidence="3 4">88-35</strain>
    </source>
</reference>
<feature type="compositionally biased region" description="Basic and acidic residues" evidence="1">
    <location>
        <begin position="54"/>
        <end position="66"/>
    </location>
</feature>
<organism evidence="3 4">
    <name type="scientific">Streptomyces ipomoeae</name>
    <dbReference type="NCBI Taxonomy" id="103232"/>
    <lineage>
        <taxon>Bacteria</taxon>
        <taxon>Bacillati</taxon>
        <taxon>Actinomycetota</taxon>
        <taxon>Actinomycetes</taxon>
        <taxon>Kitasatosporales</taxon>
        <taxon>Streptomycetaceae</taxon>
        <taxon>Streptomyces</taxon>
    </lineage>
</organism>
<evidence type="ECO:0000313" key="3">
    <source>
        <dbReference type="EMBL" id="TQE33309.1"/>
    </source>
</evidence>
<keyword evidence="2" id="KW-1133">Transmembrane helix</keyword>
<dbReference type="EMBL" id="SPAZ01000156">
    <property type="protein sequence ID" value="TQE33309.1"/>
    <property type="molecule type" value="Genomic_DNA"/>
</dbReference>
<name>A0AAE8W4U1_9ACTN</name>
<sequence length="66" mass="7274">MGTSLTPAFWRLSAVLLAASVVITFVVSTVLDALVVRARRRRAQGRSPMTRTTETPRRPDKTAVPH</sequence>
<keyword evidence="2" id="KW-0472">Membrane</keyword>
<feature type="transmembrane region" description="Helical" evidence="2">
    <location>
        <begin position="12"/>
        <end position="36"/>
    </location>
</feature>
<keyword evidence="2" id="KW-0812">Transmembrane</keyword>
<dbReference type="AlphaFoldDB" id="A0AAE8W4U1"/>
<feature type="region of interest" description="Disordered" evidence="1">
    <location>
        <begin position="41"/>
        <end position="66"/>
    </location>
</feature>
<evidence type="ECO:0000313" key="4">
    <source>
        <dbReference type="Proteomes" id="UP000318720"/>
    </source>
</evidence>
<gene>
    <name evidence="3" type="ORF">Sipo8835_18415</name>
</gene>
<dbReference type="Proteomes" id="UP000318720">
    <property type="component" value="Unassembled WGS sequence"/>
</dbReference>
<evidence type="ECO:0000256" key="2">
    <source>
        <dbReference type="SAM" id="Phobius"/>
    </source>
</evidence>
<evidence type="ECO:0000256" key="1">
    <source>
        <dbReference type="SAM" id="MobiDB-lite"/>
    </source>
</evidence>
<accession>A0AAE8W4U1</accession>
<protein>
    <submittedName>
        <fullName evidence="3">Uncharacterized protein</fullName>
    </submittedName>
</protein>
<comment type="caution">
    <text evidence="3">The sequence shown here is derived from an EMBL/GenBank/DDBJ whole genome shotgun (WGS) entry which is preliminary data.</text>
</comment>